<accession>A0ABV5VCZ8</accession>
<dbReference type="Pfam" id="PF00334">
    <property type="entry name" value="NDK"/>
    <property type="match status" value="1"/>
</dbReference>
<evidence type="ECO:0000256" key="1">
    <source>
        <dbReference type="SAM" id="MobiDB-lite"/>
    </source>
</evidence>
<gene>
    <name evidence="3" type="ORF">ACFFRO_11150</name>
</gene>
<dbReference type="EMBL" id="JBHMAR010000009">
    <property type="protein sequence ID" value="MFB9735686.1"/>
    <property type="molecule type" value="Genomic_DNA"/>
</dbReference>
<organism evidence="3 4">
    <name type="scientific">Streptomyces thermocoprophilus</name>
    <dbReference type="NCBI Taxonomy" id="78356"/>
    <lineage>
        <taxon>Bacteria</taxon>
        <taxon>Bacillati</taxon>
        <taxon>Actinomycetota</taxon>
        <taxon>Actinomycetes</taxon>
        <taxon>Kitasatosporales</taxon>
        <taxon>Streptomycetaceae</taxon>
        <taxon>Streptomyces</taxon>
    </lineage>
</organism>
<evidence type="ECO:0000259" key="2">
    <source>
        <dbReference type="Pfam" id="PF00334"/>
    </source>
</evidence>
<sequence length="320" mass="35084">MGTLDWSELTRSQKKQELYARETWFREGLRDAEEILGPQRLPVVLRETALLMLKPDGLAAARLEPVLKFVTEHDFEVAAVRDFRFEGHHWRELWRYQLTSATLDRLAVNDLILGSGPALVLLLRSGPGHELPATVRMSTLKGSATLEAQRPGTLRSLLGQPNRVLSQLHVADEPADLLRELGLLFGESARRDLYAALASGDLAPRDKATLDRALRDHPAPGRSLALADALRAVTEAVDAAEAGTGGPGPASAGVRDALARMERGERVAWRPFAAGLKALGARPDRWDLAVLGTYVIEYDEPGHPKVLTNPDPQSWKRATA</sequence>
<proteinExistence type="predicted"/>
<keyword evidence="3" id="KW-0808">Transferase</keyword>
<dbReference type="GO" id="GO:0016301">
    <property type="term" value="F:kinase activity"/>
    <property type="evidence" value="ECO:0007669"/>
    <property type="project" value="UniProtKB-KW"/>
</dbReference>
<dbReference type="InterPro" id="IPR034907">
    <property type="entry name" value="NDK-like_dom"/>
</dbReference>
<keyword evidence="3" id="KW-0418">Kinase</keyword>
<dbReference type="Gene3D" id="3.30.70.141">
    <property type="entry name" value="Nucleoside diphosphate kinase-like domain"/>
    <property type="match status" value="1"/>
</dbReference>
<reference evidence="3 4" key="1">
    <citation type="submission" date="2024-09" db="EMBL/GenBank/DDBJ databases">
        <authorList>
            <person name="Sun Q."/>
            <person name="Mori K."/>
        </authorList>
    </citation>
    <scope>NUCLEOTIDE SEQUENCE [LARGE SCALE GENOMIC DNA]</scope>
    <source>
        <strain evidence="3 4">JCM 10918</strain>
    </source>
</reference>
<keyword evidence="4" id="KW-1185">Reference proteome</keyword>
<dbReference type="RefSeq" id="WP_247464406.1">
    <property type="nucleotide sequence ID" value="NZ_JBHMAR010000009.1"/>
</dbReference>
<dbReference type="InterPro" id="IPR036850">
    <property type="entry name" value="NDK-like_dom_sf"/>
</dbReference>
<comment type="caution">
    <text evidence="3">The sequence shown here is derived from an EMBL/GenBank/DDBJ whole genome shotgun (WGS) entry which is preliminary data.</text>
</comment>
<feature type="domain" description="Nucleoside diphosphate kinase-like" evidence="2">
    <location>
        <begin position="47"/>
        <end position="187"/>
    </location>
</feature>
<feature type="region of interest" description="Disordered" evidence="1">
    <location>
        <begin position="301"/>
        <end position="320"/>
    </location>
</feature>
<evidence type="ECO:0000313" key="4">
    <source>
        <dbReference type="Proteomes" id="UP001589703"/>
    </source>
</evidence>
<evidence type="ECO:0000313" key="3">
    <source>
        <dbReference type="EMBL" id="MFB9735686.1"/>
    </source>
</evidence>
<protein>
    <submittedName>
        <fullName evidence="3">Nucleoside-diphosphate kinase</fullName>
    </submittedName>
</protein>
<dbReference type="SUPFAM" id="SSF54919">
    <property type="entry name" value="Nucleoside diphosphate kinase, NDK"/>
    <property type="match status" value="1"/>
</dbReference>
<dbReference type="Proteomes" id="UP001589703">
    <property type="component" value="Unassembled WGS sequence"/>
</dbReference>
<name>A0ABV5VCZ8_9ACTN</name>